<dbReference type="EMBL" id="PKMF04000233">
    <property type="protein sequence ID" value="KAK7841809.1"/>
    <property type="molecule type" value="Genomic_DNA"/>
</dbReference>
<evidence type="ECO:0000313" key="4">
    <source>
        <dbReference type="EMBL" id="KAK7841809.1"/>
    </source>
</evidence>
<feature type="domain" description="Replication protein A OB" evidence="3">
    <location>
        <begin position="2"/>
        <end position="64"/>
    </location>
</feature>
<feature type="domain" description="Replication protein A OB" evidence="3">
    <location>
        <begin position="125"/>
        <end position="184"/>
    </location>
</feature>
<dbReference type="PANTHER" id="PTHR23273:SF32">
    <property type="entry name" value="REPLICATION PROTEIN A 70 KDA DNA-BINDING SUBUNIT B-RELATED"/>
    <property type="match status" value="1"/>
</dbReference>
<dbReference type="Gene3D" id="2.40.50.140">
    <property type="entry name" value="Nucleic acid-binding proteins"/>
    <property type="match status" value="2"/>
</dbReference>
<evidence type="ECO:0000256" key="1">
    <source>
        <dbReference type="ARBA" id="ARBA00023125"/>
    </source>
</evidence>
<dbReference type="InterPro" id="IPR031657">
    <property type="entry name" value="REPA_OB_2"/>
</dbReference>
<proteinExistence type="predicted"/>
<dbReference type="GO" id="GO:0007004">
    <property type="term" value="P:telomere maintenance via telomerase"/>
    <property type="evidence" value="ECO:0007669"/>
    <property type="project" value="TreeGrafter"/>
</dbReference>
<dbReference type="InterPro" id="IPR012340">
    <property type="entry name" value="NA-bd_OB-fold"/>
</dbReference>
<dbReference type="CDD" id="cd04475">
    <property type="entry name" value="RPA1_DBD_B"/>
    <property type="match status" value="1"/>
</dbReference>
<evidence type="ECO:0000259" key="3">
    <source>
        <dbReference type="Pfam" id="PF16900"/>
    </source>
</evidence>
<protein>
    <submittedName>
        <fullName evidence="4">Replication protein a 70 kDa dna-binding subunit b</fullName>
    </submittedName>
</protein>
<evidence type="ECO:0000256" key="2">
    <source>
        <dbReference type="SAM" id="MobiDB-lite"/>
    </source>
</evidence>
<dbReference type="GO" id="GO:0051321">
    <property type="term" value="P:meiotic cell cycle"/>
    <property type="evidence" value="ECO:0007669"/>
    <property type="project" value="TreeGrafter"/>
</dbReference>
<feature type="region of interest" description="Disordered" evidence="2">
    <location>
        <begin position="190"/>
        <end position="209"/>
    </location>
</feature>
<comment type="caution">
    <text evidence="4">The sequence shown here is derived from an EMBL/GenBank/DDBJ whole genome shotgun (WGS) entry which is preliminary data.</text>
</comment>
<organism evidence="4 5">
    <name type="scientific">Quercus suber</name>
    <name type="common">Cork oak</name>
    <dbReference type="NCBI Taxonomy" id="58331"/>
    <lineage>
        <taxon>Eukaryota</taxon>
        <taxon>Viridiplantae</taxon>
        <taxon>Streptophyta</taxon>
        <taxon>Embryophyta</taxon>
        <taxon>Tracheophyta</taxon>
        <taxon>Spermatophyta</taxon>
        <taxon>Magnoliopsida</taxon>
        <taxon>eudicotyledons</taxon>
        <taxon>Gunneridae</taxon>
        <taxon>Pentapetalae</taxon>
        <taxon>rosids</taxon>
        <taxon>fabids</taxon>
        <taxon>Fagales</taxon>
        <taxon>Fagaceae</taxon>
        <taxon>Quercus</taxon>
    </lineage>
</organism>
<accession>A0AAW0KRK3</accession>
<sequence>MSIRRKSNNDTIPKRDITIADETKKTVVVSLWNDLATSVGQELLDIADKSPIAAIKSLKVREFKHLPEAKKLRSWYVIARKLSPTCLALDSIRGYISFIKPAQATWYRACKTCNKKVTEALGFGKSNNDTIPKRDITIADETKKTVVVSLWNDLATSVGQELLDIADKSPIVAIKSLKVGEFKDLPEAKKLRSSSGMSPSSKSGSRSMYSDQVSLSHILKNPSLGEENVLYQELFAVKKFP</sequence>
<dbReference type="GO" id="GO:0005662">
    <property type="term" value="C:DNA replication factor A complex"/>
    <property type="evidence" value="ECO:0007669"/>
    <property type="project" value="TreeGrafter"/>
</dbReference>
<dbReference type="GO" id="GO:0006289">
    <property type="term" value="P:nucleotide-excision repair"/>
    <property type="evidence" value="ECO:0007669"/>
    <property type="project" value="TreeGrafter"/>
</dbReference>
<dbReference type="SUPFAM" id="SSF50249">
    <property type="entry name" value="Nucleic acid-binding proteins"/>
    <property type="match status" value="3"/>
</dbReference>
<dbReference type="GO" id="GO:0043047">
    <property type="term" value="F:single-stranded telomeric DNA binding"/>
    <property type="evidence" value="ECO:0007669"/>
    <property type="project" value="TreeGrafter"/>
</dbReference>
<gene>
    <name evidence="4" type="primary">RPA1B_1</name>
    <name evidence="4" type="ORF">CFP56_014863</name>
</gene>
<dbReference type="PANTHER" id="PTHR23273">
    <property type="entry name" value="REPLICATION FACTOR A 1, RFA1"/>
    <property type="match status" value="1"/>
</dbReference>
<keyword evidence="5" id="KW-1185">Reference proteome</keyword>
<feature type="compositionally biased region" description="Low complexity" evidence="2">
    <location>
        <begin position="193"/>
        <end position="209"/>
    </location>
</feature>
<dbReference type="GO" id="GO:0000724">
    <property type="term" value="P:double-strand break repair via homologous recombination"/>
    <property type="evidence" value="ECO:0007669"/>
    <property type="project" value="TreeGrafter"/>
</dbReference>
<dbReference type="AlphaFoldDB" id="A0AAW0KRK3"/>
<dbReference type="Proteomes" id="UP000237347">
    <property type="component" value="Unassembled WGS sequence"/>
</dbReference>
<dbReference type="Pfam" id="PF16900">
    <property type="entry name" value="REPA_OB_2"/>
    <property type="match status" value="2"/>
</dbReference>
<evidence type="ECO:0000313" key="5">
    <source>
        <dbReference type="Proteomes" id="UP000237347"/>
    </source>
</evidence>
<name>A0AAW0KRK3_QUESU</name>
<dbReference type="GO" id="GO:0003684">
    <property type="term" value="F:damaged DNA binding"/>
    <property type="evidence" value="ECO:0007669"/>
    <property type="project" value="TreeGrafter"/>
</dbReference>
<reference evidence="4 5" key="1">
    <citation type="journal article" date="2018" name="Sci. Data">
        <title>The draft genome sequence of cork oak.</title>
        <authorList>
            <person name="Ramos A.M."/>
            <person name="Usie A."/>
            <person name="Barbosa P."/>
            <person name="Barros P.M."/>
            <person name="Capote T."/>
            <person name="Chaves I."/>
            <person name="Simoes F."/>
            <person name="Abreu I."/>
            <person name="Carrasquinho I."/>
            <person name="Faro C."/>
            <person name="Guimaraes J.B."/>
            <person name="Mendonca D."/>
            <person name="Nobrega F."/>
            <person name="Rodrigues L."/>
            <person name="Saibo N.J.M."/>
            <person name="Varela M.C."/>
            <person name="Egas C."/>
            <person name="Matos J."/>
            <person name="Miguel C.M."/>
            <person name="Oliveira M.M."/>
            <person name="Ricardo C.P."/>
            <person name="Goncalves S."/>
        </authorList>
    </citation>
    <scope>NUCLEOTIDE SEQUENCE [LARGE SCALE GENOMIC DNA]</scope>
    <source>
        <strain evidence="5">cv. HL8</strain>
    </source>
</reference>
<keyword evidence="1 4" id="KW-0238">DNA-binding</keyword>